<sequence length="253" mass="29348">NRSFPKDKAKYLKELTVTTSKMIAHASLEPSKPPVPSLPTVKVDYRVDNSLDITPVKVKPAKKVSLPKKTESGNSRRTTSKKKVEFIVNNYPSESIQENSLANPTLHTTNLLKKQLDACVNQEFDYEKTLKEIELSDSFNTRINEEMTCLLNYKLHDQKYTNLTSIKDDSPDLKSIAVQRKTLYKPRKKKIDTKPDLKDFYEEENFITEKPCTDFGLDFDEDFYGNDTDNENELDNDYLFYMYRKYDLGSSYT</sequence>
<accession>A0A7M5XKA2</accession>
<keyword evidence="3" id="KW-0206">Cytoskeleton</keyword>
<dbReference type="OrthoDB" id="8942190at2759"/>
<comment type="similarity">
    <text evidence="4">Belongs to the PPP1R35 family.</text>
</comment>
<evidence type="ECO:0000313" key="7">
    <source>
        <dbReference type="Proteomes" id="UP000594262"/>
    </source>
</evidence>
<dbReference type="Proteomes" id="UP000594262">
    <property type="component" value="Unplaced"/>
</dbReference>
<dbReference type="Pfam" id="PF15503">
    <property type="entry name" value="PPP1R35_C"/>
    <property type="match status" value="1"/>
</dbReference>
<name>A0A7M5XKA2_9CNID</name>
<reference evidence="6" key="1">
    <citation type="submission" date="2021-01" db="UniProtKB">
        <authorList>
            <consortium name="EnsemblMetazoa"/>
        </authorList>
    </citation>
    <scope>IDENTIFICATION</scope>
</reference>
<evidence type="ECO:0000256" key="1">
    <source>
        <dbReference type="ARBA" id="ARBA00004114"/>
    </source>
</evidence>
<dbReference type="EnsemblMetazoa" id="CLYHEMT025102.2">
    <property type="protein sequence ID" value="CLYHEMP025102.2"/>
    <property type="gene ID" value="CLYHEMG025102"/>
</dbReference>
<evidence type="ECO:0000313" key="6">
    <source>
        <dbReference type="EnsemblMetazoa" id="CLYHEMP025102.2"/>
    </source>
</evidence>
<dbReference type="GO" id="GO:0045724">
    <property type="term" value="P:positive regulation of cilium assembly"/>
    <property type="evidence" value="ECO:0007669"/>
    <property type="project" value="TreeGrafter"/>
</dbReference>
<protein>
    <recommendedName>
        <fullName evidence="5">Protein phosphatase 1 regulatory subunit 35 C-terminal domain-containing protein</fullName>
    </recommendedName>
</protein>
<dbReference type="GO" id="GO:0005814">
    <property type="term" value="C:centriole"/>
    <property type="evidence" value="ECO:0007669"/>
    <property type="project" value="UniProtKB-SubCell"/>
</dbReference>
<evidence type="ECO:0000256" key="2">
    <source>
        <dbReference type="ARBA" id="ARBA00022490"/>
    </source>
</evidence>
<keyword evidence="2" id="KW-0963">Cytoplasm</keyword>
<dbReference type="GO" id="GO:0019902">
    <property type="term" value="F:phosphatase binding"/>
    <property type="evidence" value="ECO:0007669"/>
    <property type="project" value="InterPro"/>
</dbReference>
<keyword evidence="7" id="KW-1185">Reference proteome</keyword>
<organism evidence="6 7">
    <name type="scientific">Clytia hemisphaerica</name>
    <dbReference type="NCBI Taxonomy" id="252671"/>
    <lineage>
        <taxon>Eukaryota</taxon>
        <taxon>Metazoa</taxon>
        <taxon>Cnidaria</taxon>
        <taxon>Hydrozoa</taxon>
        <taxon>Hydroidolina</taxon>
        <taxon>Leptothecata</taxon>
        <taxon>Obeliida</taxon>
        <taxon>Clytiidae</taxon>
        <taxon>Clytia</taxon>
    </lineage>
</organism>
<dbReference type="AlphaFoldDB" id="A0A7M5XKA2"/>
<dbReference type="InterPro" id="IPR029135">
    <property type="entry name" value="PPP1R35_C"/>
</dbReference>
<evidence type="ECO:0000256" key="4">
    <source>
        <dbReference type="ARBA" id="ARBA00029452"/>
    </source>
</evidence>
<dbReference type="GO" id="GO:1903724">
    <property type="term" value="P:positive regulation of centriole elongation"/>
    <property type="evidence" value="ECO:0007669"/>
    <property type="project" value="TreeGrafter"/>
</dbReference>
<dbReference type="InterPro" id="IPR033590">
    <property type="entry name" value="PPP1R35"/>
</dbReference>
<evidence type="ECO:0000259" key="5">
    <source>
        <dbReference type="Pfam" id="PF15503"/>
    </source>
</evidence>
<feature type="domain" description="Protein phosphatase 1 regulatory subunit 35 C-terminal" evidence="5">
    <location>
        <begin position="104"/>
        <end position="212"/>
    </location>
</feature>
<comment type="subcellular location">
    <subcellularLocation>
        <location evidence="1">Cytoplasm</location>
        <location evidence="1">Cytoskeleton</location>
        <location evidence="1">Microtubule organizing center</location>
        <location evidence="1">Centrosome</location>
        <location evidence="1">Centriole</location>
    </subcellularLocation>
</comment>
<dbReference type="PANTHER" id="PTHR28625">
    <property type="entry name" value="PROTEIN PHOSPHATASE 1 REGULATORY SUBUNIT 35"/>
    <property type="match status" value="1"/>
</dbReference>
<evidence type="ECO:0000256" key="3">
    <source>
        <dbReference type="ARBA" id="ARBA00023212"/>
    </source>
</evidence>
<proteinExistence type="inferred from homology"/>
<dbReference type="PANTHER" id="PTHR28625:SF1">
    <property type="entry name" value="PROTEIN PHOSPHATASE 1 REGULATORY SUBUNIT 35"/>
    <property type="match status" value="1"/>
</dbReference>